<gene>
    <name evidence="1" type="ORF">EVAR_95128_1</name>
</gene>
<comment type="caution">
    <text evidence="1">The sequence shown here is derived from an EMBL/GenBank/DDBJ whole genome shotgun (WGS) entry which is preliminary data.</text>
</comment>
<dbReference type="EMBL" id="BGZK01000483">
    <property type="protein sequence ID" value="GBP46428.1"/>
    <property type="molecule type" value="Genomic_DNA"/>
</dbReference>
<evidence type="ECO:0000313" key="1">
    <source>
        <dbReference type="EMBL" id="GBP46428.1"/>
    </source>
</evidence>
<proteinExistence type="predicted"/>
<dbReference type="Proteomes" id="UP000299102">
    <property type="component" value="Unassembled WGS sequence"/>
</dbReference>
<protein>
    <submittedName>
        <fullName evidence="1">Uncharacterized protein</fullName>
    </submittedName>
</protein>
<dbReference type="AlphaFoldDB" id="A0A4C1W518"/>
<organism evidence="1 2">
    <name type="scientific">Eumeta variegata</name>
    <name type="common">Bagworm moth</name>
    <name type="synonym">Eumeta japonica</name>
    <dbReference type="NCBI Taxonomy" id="151549"/>
    <lineage>
        <taxon>Eukaryota</taxon>
        <taxon>Metazoa</taxon>
        <taxon>Ecdysozoa</taxon>
        <taxon>Arthropoda</taxon>
        <taxon>Hexapoda</taxon>
        <taxon>Insecta</taxon>
        <taxon>Pterygota</taxon>
        <taxon>Neoptera</taxon>
        <taxon>Endopterygota</taxon>
        <taxon>Lepidoptera</taxon>
        <taxon>Glossata</taxon>
        <taxon>Ditrysia</taxon>
        <taxon>Tineoidea</taxon>
        <taxon>Psychidae</taxon>
        <taxon>Oiketicinae</taxon>
        <taxon>Eumeta</taxon>
    </lineage>
</organism>
<accession>A0A4C1W518</accession>
<sequence length="124" mass="13731">MCTKGDNNAPRPLMARLGRAALCARRRPGGRSIVLCLAALMSERIVLCCYIKIILYYVSNKKAKDTLKDNQVKRRSVANAETYDGKLATRLRATGYGLRLRATAAAAGEQQARDRRLLVYLADS</sequence>
<evidence type="ECO:0000313" key="2">
    <source>
        <dbReference type="Proteomes" id="UP000299102"/>
    </source>
</evidence>
<name>A0A4C1W518_EUMVA</name>
<reference evidence="1 2" key="1">
    <citation type="journal article" date="2019" name="Commun. Biol.">
        <title>The bagworm genome reveals a unique fibroin gene that provides high tensile strength.</title>
        <authorList>
            <person name="Kono N."/>
            <person name="Nakamura H."/>
            <person name="Ohtoshi R."/>
            <person name="Tomita M."/>
            <person name="Numata K."/>
            <person name="Arakawa K."/>
        </authorList>
    </citation>
    <scope>NUCLEOTIDE SEQUENCE [LARGE SCALE GENOMIC DNA]</scope>
</reference>
<keyword evidence="2" id="KW-1185">Reference proteome</keyword>